<dbReference type="Gene3D" id="2.60.120.1420">
    <property type="match status" value="1"/>
</dbReference>
<dbReference type="RefSeq" id="WP_055196141.1">
    <property type="nucleotide sequence ID" value="NZ_CABIYH010000059.1"/>
</dbReference>
<evidence type="ECO:0000256" key="1">
    <source>
        <dbReference type="SAM" id="SignalP"/>
    </source>
</evidence>
<dbReference type="InterPro" id="IPR054225">
    <property type="entry name" value="DUF6947"/>
</dbReference>
<evidence type="ECO:0000259" key="3">
    <source>
        <dbReference type="Pfam" id="PF22239"/>
    </source>
</evidence>
<feature type="domain" description="DUF6947" evidence="3">
    <location>
        <begin position="267"/>
        <end position="399"/>
    </location>
</feature>
<dbReference type="AlphaFoldDB" id="A0A173VYU3"/>
<dbReference type="OrthoDB" id="9801950at2"/>
<evidence type="ECO:0000313" key="5">
    <source>
        <dbReference type="Proteomes" id="UP000095350"/>
    </source>
</evidence>
<organism evidence="4 5">
    <name type="scientific">Roseburia intestinalis</name>
    <dbReference type="NCBI Taxonomy" id="166486"/>
    <lineage>
        <taxon>Bacteria</taxon>
        <taxon>Bacillati</taxon>
        <taxon>Bacillota</taxon>
        <taxon>Clostridia</taxon>
        <taxon>Lachnospirales</taxon>
        <taxon>Lachnospiraceae</taxon>
        <taxon>Roseburia</taxon>
    </lineage>
</organism>
<protein>
    <submittedName>
        <fullName evidence="4">Uncharacterized protein</fullName>
    </submittedName>
</protein>
<name>A0A173VYU3_9FIRM</name>
<feature type="chain" id="PRO_5008014267" evidence="1">
    <location>
        <begin position="28"/>
        <end position="407"/>
    </location>
</feature>
<feature type="domain" description="Carbohydrate binding module-like" evidence="2">
    <location>
        <begin position="134"/>
        <end position="259"/>
    </location>
</feature>
<reference evidence="4 5" key="1">
    <citation type="submission" date="2015-09" db="EMBL/GenBank/DDBJ databases">
        <authorList>
            <consortium name="Pathogen Informatics"/>
        </authorList>
    </citation>
    <scope>NUCLEOTIDE SEQUENCE [LARGE SCALE GENOMIC DNA]</scope>
    <source>
        <strain evidence="4 5">2789STDY5834960</strain>
    </source>
</reference>
<dbReference type="Pfam" id="PF22239">
    <property type="entry name" value="DUF6947"/>
    <property type="match status" value="1"/>
</dbReference>
<dbReference type="Proteomes" id="UP000095350">
    <property type="component" value="Unassembled WGS sequence"/>
</dbReference>
<evidence type="ECO:0000313" key="4">
    <source>
        <dbReference type="EMBL" id="CUN32333.1"/>
    </source>
</evidence>
<keyword evidence="1" id="KW-0732">Signal</keyword>
<dbReference type="STRING" id="166486.ERS852572_03884"/>
<dbReference type="PaxDb" id="166486-ERS852572_03884"/>
<dbReference type="Gene3D" id="2.60.120.1430">
    <property type="match status" value="1"/>
</dbReference>
<gene>
    <name evidence="4" type="ORF">ERS852572_03884</name>
</gene>
<feature type="signal peptide" evidence="1">
    <location>
        <begin position="1"/>
        <end position="27"/>
    </location>
</feature>
<sequence>MTNKKIWAATLFSTLLLTMTISSPVKAAELQTSTTVDRSQITLPLSEETEENLFSLESVSDIQMSELVDPDEVISVSDGDDTIQARKGTATKYGWSYGTTPYTFTQKWSTDTEVYSTYPYYNDGLLYPAATELLDAPSNSQYSSAVREGYVNDTWATEQSIVGAHVYYHKVSSNKALNSVTVLLDKNVAFQIYDAELNPVLDTSSDAYEDLLLFYRTAVKYDNYDKTVYTCKLTAGNYYIMFWDNKGNEGNHHYAMFTGNPLPIQQTYSAGGVFNGSVKWDGSSSSQTYQASGVTISVSNGTEDLFALYRVTFQDMGSSYFNTYIKSADMMYQSPNSYSYKTIANMANLNQKMIDYYPDEGSMMGTYNTKVKVNWMNGLSYVNASYSTNAMLYIDYLAPLGEVSVSF</sequence>
<proteinExistence type="predicted"/>
<dbReference type="InterPro" id="IPR048759">
    <property type="entry name" value="CBM-like_2"/>
</dbReference>
<dbReference type="Pfam" id="PF21615">
    <property type="entry name" value="CBM-like_2"/>
    <property type="match status" value="1"/>
</dbReference>
<dbReference type="EMBL" id="CYXZ01000059">
    <property type="protein sequence ID" value="CUN32333.1"/>
    <property type="molecule type" value="Genomic_DNA"/>
</dbReference>
<evidence type="ECO:0000259" key="2">
    <source>
        <dbReference type="Pfam" id="PF21615"/>
    </source>
</evidence>
<accession>A0A173VYU3</accession>